<dbReference type="Proteomes" id="UP000217005">
    <property type="component" value="Unassembled WGS sequence"/>
</dbReference>
<evidence type="ECO:0000313" key="1">
    <source>
        <dbReference type="EMBL" id="OZI28655.1"/>
    </source>
</evidence>
<evidence type="ECO:0008006" key="3">
    <source>
        <dbReference type="Google" id="ProtNLM"/>
    </source>
</evidence>
<organism evidence="1 2">
    <name type="scientific">Bordetella genomosp. 1</name>
    <dbReference type="NCBI Taxonomy" id="1395607"/>
    <lineage>
        <taxon>Bacteria</taxon>
        <taxon>Pseudomonadati</taxon>
        <taxon>Pseudomonadota</taxon>
        <taxon>Betaproteobacteria</taxon>
        <taxon>Burkholderiales</taxon>
        <taxon>Alcaligenaceae</taxon>
        <taxon>Bordetella</taxon>
    </lineage>
</organism>
<name>A0A261RUN9_9BORD</name>
<dbReference type="EMBL" id="NEVL01000006">
    <property type="protein sequence ID" value="OZI28655.1"/>
    <property type="molecule type" value="Genomic_DNA"/>
</dbReference>
<reference evidence="1 2" key="1">
    <citation type="submission" date="2017-05" db="EMBL/GenBank/DDBJ databases">
        <title>Complete and WGS of Bordetella genogroups.</title>
        <authorList>
            <person name="Spilker T."/>
            <person name="LiPuma J."/>
        </authorList>
    </citation>
    <scope>NUCLEOTIDE SEQUENCE [LARGE SCALE GENOMIC DNA]</scope>
    <source>
        <strain evidence="1 2">AU17610</strain>
    </source>
</reference>
<accession>A0A261RUN9</accession>
<dbReference type="AlphaFoldDB" id="A0A261RUN9"/>
<dbReference type="RefSeq" id="WP_094828581.1">
    <property type="nucleotide sequence ID" value="NZ_NEVL01000006.1"/>
</dbReference>
<gene>
    <name evidence="1" type="ORF">CEG14_22135</name>
</gene>
<dbReference type="OrthoDB" id="981660at2"/>
<sequence length="267" mass="28833">MRFKRFMENLPPGGYSTISDLLVGTDDGPVLQPPALRLFCGTEMCDGLQRFECGDEAPRVGEAPLYLHLRYRCTQCRLTEKVYSLAVRRTGKGPGGALRKIGEYPPFGSGASATLLAFFGADNAHIDKALACEQAGFGAAAVDYYRRAFEAQWPQVLHQMMSVGGWLGLSQTHRDVLQQAAAQPGVRQSIAQARGALDAHLGRDGLNPLDLLSALLYAPDIDRKPDADLLADAASIRVLLEGLGGTLRRVPKAPVRHAPIFDSAPAH</sequence>
<proteinExistence type="predicted"/>
<evidence type="ECO:0000313" key="2">
    <source>
        <dbReference type="Proteomes" id="UP000217005"/>
    </source>
</evidence>
<comment type="caution">
    <text evidence="1">The sequence shown here is derived from an EMBL/GenBank/DDBJ whole genome shotgun (WGS) entry which is preliminary data.</text>
</comment>
<protein>
    <recommendedName>
        <fullName evidence="3">DUF4145 domain-containing protein</fullName>
    </recommendedName>
</protein>